<proteinExistence type="predicted"/>
<keyword evidence="2" id="KW-0808">Transferase</keyword>
<dbReference type="SUPFAM" id="SSF56112">
    <property type="entry name" value="Protein kinase-like (PK-like)"/>
    <property type="match status" value="1"/>
</dbReference>
<dbReference type="OrthoDB" id="10252171at2759"/>
<dbReference type="InterPro" id="IPR000719">
    <property type="entry name" value="Prot_kinase_dom"/>
</dbReference>
<dbReference type="Pfam" id="PF00069">
    <property type="entry name" value="Pkinase"/>
    <property type="match status" value="1"/>
</dbReference>
<keyword evidence="5" id="KW-0067">ATP-binding</keyword>
<dbReference type="Proteomes" id="UP001146351">
    <property type="component" value="Unassembled WGS sequence"/>
</dbReference>
<keyword evidence="1" id="KW-0723">Serine/threonine-protein kinase</keyword>
<comment type="caution">
    <text evidence="8">The sequence shown here is derived from an EMBL/GenBank/DDBJ whole genome shotgun (WGS) entry which is preliminary data.</text>
</comment>
<reference evidence="8" key="2">
    <citation type="journal article" date="2023" name="IMA Fungus">
        <title>Comparative genomic study of the Penicillium genus elucidates a diverse pangenome and 15 lateral gene transfer events.</title>
        <authorList>
            <person name="Petersen C."/>
            <person name="Sorensen T."/>
            <person name="Nielsen M.R."/>
            <person name="Sondergaard T.E."/>
            <person name="Sorensen J.L."/>
            <person name="Fitzpatrick D.A."/>
            <person name="Frisvad J.C."/>
            <person name="Nielsen K.L."/>
        </authorList>
    </citation>
    <scope>NUCLEOTIDE SEQUENCE</scope>
    <source>
        <strain evidence="8">IBT 21917</strain>
    </source>
</reference>
<sequence length="620" mass="69791">MSPMSDLVKDARLSTRNELEYTIHTFLESTSVEGRRPRRREREEIWERKQHLDIGICGTVWLEECVSNGDSKLRAVKEVRKIAPGSRSMDYSRELEAITRFSQQRFDGCFVKSSGWYENAESVFICMEYLPLGDLQKYMVHPFVEDEAQQIALQLLEGLDFMHSSGFAHQDLKPEHISVLTTGPNWWIKIGDFGINKRVMEGLTGVQTFNSTPAFLAPEVYQRVWGPDKEKQAAPETEFTPEVDIWSLGVITYYMITGKLPFLGQNDLLSYYKREVGLPMEAVDQHQATPKASMFLEKTLAPVPTERISARDALEHPWLIPLLENSEPDDADQGDSIMPAGQRDSFTPATHRESIIPIRHRDSVIPTGDRDSVISAAAVPPLQIQTSRSTSISDVMLPGTIDLSPIPITPPIQTDLSFPVSPERFGISEAYKQILNHAHPAYTAGSDRSGTDSASIAQSQYGGSQSSEPTQRTNHTRHISSINTLSLDSLPPYNRRRSIDAPIPITDLNPNPPSSGASGSSTRNNKSRFSERLRRVSNTLGHKRSGRFQGQGPIHQRRDMALQQEKERQRSFDLPLSPLRYVESYVFTEERASHIVEVPGQAQFGESLPMFPMRTKKEQD</sequence>
<dbReference type="PROSITE" id="PS50011">
    <property type="entry name" value="PROTEIN_KINASE_DOM"/>
    <property type="match status" value="1"/>
</dbReference>
<organism evidence="8 9">
    <name type="scientific">Penicillium capsulatum</name>
    <dbReference type="NCBI Taxonomy" id="69766"/>
    <lineage>
        <taxon>Eukaryota</taxon>
        <taxon>Fungi</taxon>
        <taxon>Dikarya</taxon>
        <taxon>Ascomycota</taxon>
        <taxon>Pezizomycotina</taxon>
        <taxon>Eurotiomycetes</taxon>
        <taxon>Eurotiomycetidae</taxon>
        <taxon>Eurotiales</taxon>
        <taxon>Aspergillaceae</taxon>
        <taxon>Penicillium</taxon>
    </lineage>
</organism>
<gene>
    <name evidence="8" type="ORF">N7492_003830</name>
</gene>
<evidence type="ECO:0000256" key="6">
    <source>
        <dbReference type="SAM" id="MobiDB-lite"/>
    </source>
</evidence>
<dbReference type="InterPro" id="IPR050205">
    <property type="entry name" value="CDPK_Ser/Thr_kinases"/>
</dbReference>
<dbReference type="AlphaFoldDB" id="A0A9W9ILA5"/>
<dbReference type="PANTHER" id="PTHR24349">
    <property type="entry name" value="SERINE/THREONINE-PROTEIN KINASE"/>
    <property type="match status" value="1"/>
</dbReference>
<keyword evidence="9" id="KW-1185">Reference proteome</keyword>
<evidence type="ECO:0000259" key="7">
    <source>
        <dbReference type="PROSITE" id="PS50011"/>
    </source>
</evidence>
<keyword evidence="4" id="KW-0418">Kinase</keyword>
<keyword evidence="3" id="KW-0547">Nucleotide-binding</keyword>
<dbReference type="Gene3D" id="1.10.510.10">
    <property type="entry name" value="Transferase(Phosphotransferase) domain 1"/>
    <property type="match status" value="1"/>
</dbReference>
<feature type="domain" description="Protein kinase" evidence="7">
    <location>
        <begin position="46"/>
        <end position="319"/>
    </location>
</feature>
<evidence type="ECO:0000313" key="8">
    <source>
        <dbReference type="EMBL" id="KAJ5180620.1"/>
    </source>
</evidence>
<evidence type="ECO:0000256" key="1">
    <source>
        <dbReference type="ARBA" id="ARBA00022527"/>
    </source>
</evidence>
<feature type="compositionally biased region" description="Polar residues" evidence="6">
    <location>
        <begin position="446"/>
        <end position="487"/>
    </location>
</feature>
<evidence type="ECO:0000256" key="3">
    <source>
        <dbReference type="ARBA" id="ARBA00022741"/>
    </source>
</evidence>
<evidence type="ECO:0000256" key="5">
    <source>
        <dbReference type="ARBA" id="ARBA00022840"/>
    </source>
</evidence>
<feature type="region of interest" description="Disordered" evidence="6">
    <location>
        <begin position="442"/>
        <end position="570"/>
    </location>
</feature>
<evidence type="ECO:0000256" key="2">
    <source>
        <dbReference type="ARBA" id="ARBA00022679"/>
    </source>
</evidence>
<protein>
    <recommendedName>
        <fullName evidence="7">Protein kinase domain-containing protein</fullName>
    </recommendedName>
</protein>
<dbReference type="GO" id="GO:0004674">
    <property type="term" value="F:protein serine/threonine kinase activity"/>
    <property type="evidence" value="ECO:0007669"/>
    <property type="project" value="UniProtKB-KW"/>
</dbReference>
<reference evidence="8" key="1">
    <citation type="submission" date="2022-11" db="EMBL/GenBank/DDBJ databases">
        <authorList>
            <person name="Petersen C."/>
        </authorList>
    </citation>
    <scope>NUCLEOTIDE SEQUENCE</scope>
    <source>
        <strain evidence="8">IBT 21917</strain>
    </source>
</reference>
<evidence type="ECO:0000256" key="4">
    <source>
        <dbReference type="ARBA" id="ARBA00022777"/>
    </source>
</evidence>
<dbReference type="GO" id="GO:0005524">
    <property type="term" value="F:ATP binding"/>
    <property type="evidence" value="ECO:0007669"/>
    <property type="project" value="UniProtKB-KW"/>
</dbReference>
<dbReference type="EMBL" id="JAPQKO010000002">
    <property type="protein sequence ID" value="KAJ5180620.1"/>
    <property type="molecule type" value="Genomic_DNA"/>
</dbReference>
<accession>A0A9W9ILA5</accession>
<dbReference type="InterPro" id="IPR011009">
    <property type="entry name" value="Kinase-like_dom_sf"/>
</dbReference>
<feature type="compositionally biased region" description="Basic and acidic residues" evidence="6">
    <location>
        <begin position="556"/>
        <end position="570"/>
    </location>
</feature>
<name>A0A9W9ILA5_9EURO</name>
<evidence type="ECO:0000313" key="9">
    <source>
        <dbReference type="Proteomes" id="UP001146351"/>
    </source>
</evidence>